<evidence type="ECO:0000313" key="1">
    <source>
        <dbReference type="EMBL" id="GMF19761.1"/>
    </source>
</evidence>
<protein>
    <submittedName>
        <fullName evidence="1">Unnamed protein product</fullName>
    </submittedName>
</protein>
<organism evidence="1 2">
    <name type="scientific">Phytophthora lilii</name>
    <dbReference type="NCBI Taxonomy" id="2077276"/>
    <lineage>
        <taxon>Eukaryota</taxon>
        <taxon>Sar</taxon>
        <taxon>Stramenopiles</taxon>
        <taxon>Oomycota</taxon>
        <taxon>Peronosporomycetes</taxon>
        <taxon>Peronosporales</taxon>
        <taxon>Peronosporaceae</taxon>
        <taxon>Phytophthora</taxon>
    </lineage>
</organism>
<evidence type="ECO:0000313" key="2">
    <source>
        <dbReference type="Proteomes" id="UP001165083"/>
    </source>
</evidence>
<dbReference type="Proteomes" id="UP001165083">
    <property type="component" value="Unassembled WGS sequence"/>
</dbReference>
<dbReference type="OrthoDB" id="2107166at2759"/>
<accession>A0A9W6WMW3</accession>
<name>A0A9W6WMW3_9STRA</name>
<proteinExistence type="predicted"/>
<sequence length="249" mass="26643">MLTCQNMYQVVPSQDSQLPRKQQWSPFTLPIALTTACLISATEASNACDTSALNRTVGTYTTDAITSVTTIATLTSRGICDVARANRMSNPTIPFAADTEVIIPAQVCEPMIYHALPSWTLPPPTLASWEVQTSTTRSAMTLTASLLSKGLTSRSKCAHRTECGRVGGRRGAGRGFVPQDSIVLPEPVQPYHFTYGTYKDLVEEFGASVGQIIAYNPTYSHSSATAGEGPVLTIPMGCKALSDNVTSMT</sequence>
<keyword evidence="2" id="KW-1185">Reference proteome</keyword>
<gene>
    <name evidence="1" type="ORF">Plil01_000758400</name>
</gene>
<comment type="caution">
    <text evidence="1">The sequence shown here is derived from an EMBL/GenBank/DDBJ whole genome shotgun (WGS) entry which is preliminary data.</text>
</comment>
<dbReference type="EMBL" id="BSXW01000355">
    <property type="protein sequence ID" value="GMF19761.1"/>
    <property type="molecule type" value="Genomic_DNA"/>
</dbReference>
<reference evidence="1" key="1">
    <citation type="submission" date="2023-04" db="EMBL/GenBank/DDBJ databases">
        <title>Phytophthora lilii NBRC 32176.</title>
        <authorList>
            <person name="Ichikawa N."/>
            <person name="Sato H."/>
            <person name="Tonouchi N."/>
        </authorList>
    </citation>
    <scope>NUCLEOTIDE SEQUENCE</scope>
    <source>
        <strain evidence="1">NBRC 32176</strain>
    </source>
</reference>
<dbReference type="AlphaFoldDB" id="A0A9W6WMW3"/>